<evidence type="ECO:0000313" key="2">
    <source>
        <dbReference type="EMBL" id="MBB3970274.1"/>
    </source>
</evidence>
<dbReference type="SUPFAM" id="SSF53649">
    <property type="entry name" value="Alkaline phosphatase-like"/>
    <property type="match status" value="1"/>
</dbReference>
<keyword evidence="5" id="KW-1185">Reference proteome</keyword>
<dbReference type="EMBL" id="SNQG01000003">
    <property type="protein sequence ID" value="TEW66651.1"/>
    <property type="molecule type" value="Genomic_DNA"/>
</dbReference>
<dbReference type="Proteomes" id="UP000297248">
    <property type="component" value="Unassembled WGS sequence"/>
</dbReference>
<dbReference type="PANTHER" id="PTHR10151">
    <property type="entry name" value="ECTONUCLEOTIDE PYROPHOSPHATASE/PHOSPHODIESTERASE"/>
    <property type="match status" value="1"/>
</dbReference>
<reference evidence="3" key="2">
    <citation type="submission" date="2019-03" db="EMBL/GenBank/DDBJ databases">
        <authorList>
            <person name="Yan Y.-Q."/>
            <person name="Du Z.-J."/>
        </authorList>
    </citation>
    <scope>NUCLEOTIDE SEQUENCE</scope>
    <source>
        <strain evidence="3">PP-F2FG21</strain>
    </source>
</reference>
<accession>A0A4Y8AF47</accession>
<dbReference type="Proteomes" id="UP000583101">
    <property type="component" value="Unassembled WGS sequence"/>
</dbReference>
<dbReference type="EMBL" id="JACIEG010000005">
    <property type="protein sequence ID" value="MBB3970274.1"/>
    <property type="molecule type" value="Genomic_DNA"/>
</dbReference>
<dbReference type="InterPro" id="IPR017850">
    <property type="entry name" value="Alkaline_phosphatase_core_sf"/>
</dbReference>
<dbReference type="AlphaFoldDB" id="A0A4Y8AF47"/>
<evidence type="ECO:0000313" key="3">
    <source>
        <dbReference type="EMBL" id="TEW66651.1"/>
    </source>
</evidence>
<dbReference type="CDD" id="cd16018">
    <property type="entry name" value="Enpp"/>
    <property type="match status" value="1"/>
</dbReference>
<dbReference type="PANTHER" id="PTHR10151:SF120">
    <property type="entry name" value="BIS(5'-ADENOSYL)-TRIPHOSPHATASE"/>
    <property type="match status" value="1"/>
</dbReference>
<organism evidence="3 4">
    <name type="scientific">Mucilaginibacter phyllosphaerae</name>
    <dbReference type="NCBI Taxonomy" id="1812349"/>
    <lineage>
        <taxon>Bacteria</taxon>
        <taxon>Pseudomonadati</taxon>
        <taxon>Bacteroidota</taxon>
        <taxon>Sphingobacteriia</taxon>
        <taxon>Sphingobacteriales</taxon>
        <taxon>Sphingobacteriaceae</taxon>
        <taxon>Mucilaginibacter</taxon>
    </lineage>
</organism>
<name>A0A4Y8AF47_9SPHI</name>
<evidence type="ECO:0000313" key="5">
    <source>
        <dbReference type="Proteomes" id="UP000583101"/>
    </source>
</evidence>
<dbReference type="InterPro" id="IPR002591">
    <property type="entry name" value="Phosphodiest/P_Trfase"/>
</dbReference>
<feature type="signal peptide" evidence="1">
    <location>
        <begin position="1"/>
        <end position="25"/>
    </location>
</feature>
<sequence>MMRTNSYSIMIALCLVLGFKPATQAQTAPAKYVLLVTVDGFRPEFYLDSTYAMPTVRQLMKNGVAAQGLNPVFPSVTYPDHTTMITGVTPAKHGIYYNTPFEAEGATGKWYWDYSLIKAPTLWDAMHKAGKTTACVRWPVTVNAPIDYRIPEYWNYKNMADAREYTAAATQPASLWKEVQENATGMLEANDLNATNDELVQDENVARMAGYIIKKYKPNFLALHLACTDHYEHENGREHYMVKASVAGADRAIKTLVESLNRAKIADSTVVIVMGDHGFENIYQSFNPNYLLKQAGIITDIKTGNWKAQFHSSGGSSFLQLKNSNDKATLSKVQAILAQQPDSIKRYYQVINKAQLTQIGADPNVPLALSGINGTTFGNKSDVETEKFAHVKGTHGFFPDHKQIQTGFVAFGPGLKKGVVVPVMNMVDVAPLIARLTGVDMPAMDGKLYTEMFK</sequence>
<dbReference type="RefSeq" id="WP_134336261.1">
    <property type="nucleotide sequence ID" value="NZ_BMCZ01000003.1"/>
</dbReference>
<gene>
    <name evidence="3" type="ORF">E2R65_09520</name>
    <name evidence="2" type="ORF">GGR35_002890</name>
</gene>
<reference evidence="2 5" key="3">
    <citation type="submission" date="2020-08" db="EMBL/GenBank/DDBJ databases">
        <title>Genomic Encyclopedia of Type Strains, Phase IV (KMG-IV): sequencing the most valuable type-strain genomes for metagenomic binning, comparative biology and taxonomic classification.</title>
        <authorList>
            <person name="Goeker M."/>
        </authorList>
    </citation>
    <scope>NUCLEOTIDE SEQUENCE [LARGE SCALE GENOMIC DNA]</scope>
    <source>
        <strain evidence="2 5">DSM 100995</strain>
    </source>
</reference>
<evidence type="ECO:0000313" key="4">
    <source>
        <dbReference type="Proteomes" id="UP000297248"/>
    </source>
</evidence>
<comment type="caution">
    <text evidence="3">The sequence shown here is derived from an EMBL/GenBank/DDBJ whole genome shotgun (WGS) entry which is preliminary data.</text>
</comment>
<reference evidence="3 4" key="1">
    <citation type="journal article" date="2016" name="Int. J. Syst. Evol. Microbiol.">
        <title>Proposal of Mucilaginibacter phyllosphaerae sp. nov. isolated from the phyllosphere of Galium album.</title>
        <authorList>
            <person name="Aydogan E.L."/>
            <person name="Busse H.J."/>
            <person name="Moser G."/>
            <person name="Muller C."/>
            <person name="Kampfer P."/>
            <person name="Glaeser S.P."/>
        </authorList>
    </citation>
    <scope>NUCLEOTIDE SEQUENCE [LARGE SCALE GENOMIC DNA]</scope>
    <source>
        <strain evidence="3 4">PP-F2FG21</strain>
    </source>
</reference>
<keyword evidence="1" id="KW-0732">Signal</keyword>
<protein>
    <submittedName>
        <fullName evidence="2">AlkP superfamily pyrophosphatase or phosphodiesterase</fullName>
    </submittedName>
    <submittedName>
        <fullName evidence="3">Alkaline phosphatase family protein</fullName>
    </submittedName>
</protein>
<feature type="chain" id="PRO_5044616527" evidence="1">
    <location>
        <begin position="26"/>
        <end position="454"/>
    </location>
</feature>
<evidence type="ECO:0000256" key="1">
    <source>
        <dbReference type="SAM" id="SignalP"/>
    </source>
</evidence>
<dbReference type="OrthoDB" id="9779418at2"/>
<dbReference type="GO" id="GO:0016787">
    <property type="term" value="F:hydrolase activity"/>
    <property type="evidence" value="ECO:0007669"/>
    <property type="project" value="UniProtKB-ARBA"/>
</dbReference>
<proteinExistence type="predicted"/>
<dbReference type="Pfam" id="PF01663">
    <property type="entry name" value="Phosphodiest"/>
    <property type="match status" value="1"/>
</dbReference>
<dbReference type="Gene3D" id="3.40.720.10">
    <property type="entry name" value="Alkaline Phosphatase, subunit A"/>
    <property type="match status" value="1"/>
</dbReference>